<evidence type="ECO:0000313" key="2">
    <source>
        <dbReference type="EMBL" id="MCF2563076.1"/>
    </source>
</evidence>
<name>A0ABS9CGK9_9BACT</name>
<protein>
    <submittedName>
        <fullName evidence="2">DUF4248 domain-containing protein</fullName>
    </submittedName>
</protein>
<proteinExistence type="predicted"/>
<dbReference type="Pfam" id="PF14053">
    <property type="entry name" value="DUF4248"/>
    <property type="match status" value="1"/>
</dbReference>
<accession>A0ABS9CGK9</accession>
<dbReference type="Proteomes" id="UP001200470">
    <property type="component" value="Unassembled WGS sequence"/>
</dbReference>
<dbReference type="EMBL" id="JADYTN010000001">
    <property type="protein sequence ID" value="MCF2562637.1"/>
    <property type="molecule type" value="Genomic_DNA"/>
</dbReference>
<dbReference type="InterPro" id="IPR025342">
    <property type="entry name" value="DUF4248"/>
</dbReference>
<dbReference type="RefSeq" id="WP_301637253.1">
    <property type="nucleotide sequence ID" value="NZ_JADYTN010000001.1"/>
</dbReference>
<evidence type="ECO:0000313" key="1">
    <source>
        <dbReference type="EMBL" id="MCF2562637.1"/>
    </source>
</evidence>
<comment type="caution">
    <text evidence="2">The sequence shown here is derived from an EMBL/GenBank/DDBJ whole genome shotgun (WGS) entry which is preliminary data.</text>
</comment>
<dbReference type="EMBL" id="JADYTN010000004">
    <property type="protein sequence ID" value="MCF2563076.1"/>
    <property type="molecule type" value="Genomic_DNA"/>
</dbReference>
<evidence type="ECO:0000313" key="3">
    <source>
        <dbReference type="Proteomes" id="UP001200470"/>
    </source>
</evidence>
<reference evidence="2 3" key="1">
    <citation type="submission" date="2020-12" db="EMBL/GenBank/DDBJ databases">
        <title>Whole genome sequences of gut porcine anaerobes.</title>
        <authorList>
            <person name="Kubasova T."/>
            <person name="Jahodarova E."/>
            <person name="Rychlik I."/>
        </authorList>
    </citation>
    <scope>NUCLEOTIDE SEQUENCE [LARGE SCALE GENOMIC DNA]</scope>
    <source>
        <strain evidence="2 3">An925</strain>
    </source>
</reference>
<keyword evidence="3" id="KW-1185">Reference proteome</keyword>
<organism evidence="2 3">
    <name type="scientific">Xylanibacter brevis</name>
    <dbReference type="NCBI Taxonomy" id="83231"/>
    <lineage>
        <taxon>Bacteria</taxon>
        <taxon>Pseudomonadati</taxon>
        <taxon>Bacteroidota</taxon>
        <taxon>Bacteroidia</taxon>
        <taxon>Bacteroidales</taxon>
        <taxon>Prevotellaceae</taxon>
        <taxon>Xylanibacter</taxon>
    </lineage>
</organism>
<sequence length="73" mass="8461">MPTLRPYTSMSRTRLAQLYCPDVTPRHAWRTLKAWMERCRPLLARLRSLGYDGRQRILSPAMVAAIAEYLGEP</sequence>
<gene>
    <name evidence="1" type="ORF">I6E12_00705</name>
    <name evidence="2" type="ORF">I6E12_02985</name>
</gene>